<keyword evidence="2" id="KW-0812">Transmembrane</keyword>
<sequence>MVGKRITIGREGWKKKRIHEDGGVRELRVNYRNKTGVFFCFHFCFALSTNIELCVSVSVFITVYASKNMSFSGEHHRVGLRRYKIHSWKPCLPTVRKPPSSFQTGSQLNSSDVQIGCSPCFQLLKDDAALGGGKPPLQQGSEGQSHGSHHKALPSFFTHSPPILGSEDVHRCGVWCQRLSLSRV</sequence>
<dbReference type="EMBL" id="NESQ01000052">
    <property type="protein sequence ID" value="PUU81012.1"/>
    <property type="molecule type" value="Genomic_DNA"/>
</dbReference>
<protein>
    <submittedName>
        <fullName evidence="3">Uncharacterized protein</fullName>
    </submittedName>
</protein>
<keyword evidence="2" id="KW-0472">Membrane</keyword>
<evidence type="ECO:0000313" key="4">
    <source>
        <dbReference type="Proteomes" id="UP000244722"/>
    </source>
</evidence>
<proteinExistence type="predicted"/>
<evidence type="ECO:0000256" key="2">
    <source>
        <dbReference type="SAM" id="Phobius"/>
    </source>
</evidence>
<name>A0A2T6ZZU2_TUBBO</name>
<dbReference type="AlphaFoldDB" id="A0A2T6ZZU2"/>
<organism evidence="3 4">
    <name type="scientific">Tuber borchii</name>
    <name type="common">White truffle</name>
    <dbReference type="NCBI Taxonomy" id="42251"/>
    <lineage>
        <taxon>Eukaryota</taxon>
        <taxon>Fungi</taxon>
        <taxon>Dikarya</taxon>
        <taxon>Ascomycota</taxon>
        <taxon>Pezizomycotina</taxon>
        <taxon>Pezizomycetes</taxon>
        <taxon>Pezizales</taxon>
        <taxon>Tuberaceae</taxon>
        <taxon>Tuber</taxon>
    </lineage>
</organism>
<gene>
    <name evidence="3" type="ORF">B9Z19DRAFT_662237</name>
</gene>
<evidence type="ECO:0000313" key="3">
    <source>
        <dbReference type="EMBL" id="PUU81012.1"/>
    </source>
</evidence>
<evidence type="ECO:0000256" key="1">
    <source>
        <dbReference type="SAM" id="MobiDB-lite"/>
    </source>
</evidence>
<reference evidence="3 4" key="1">
    <citation type="submission" date="2017-04" db="EMBL/GenBank/DDBJ databases">
        <title>Draft genome sequence of Tuber borchii Vittad., a whitish edible truffle.</title>
        <authorList>
            <consortium name="DOE Joint Genome Institute"/>
            <person name="Murat C."/>
            <person name="Kuo A."/>
            <person name="Barry K.W."/>
            <person name="Clum A."/>
            <person name="Dockter R.B."/>
            <person name="Fauchery L."/>
            <person name="Iotti M."/>
            <person name="Kohler A."/>
            <person name="Labutti K."/>
            <person name="Lindquist E.A."/>
            <person name="Lipzen A."/>
            <person name="Ohm R.A."/>
            <person name="Wang M."/>
            <person name="Grigoriev I.V."/>
            <person name="Zambonelli A."/>
            <person name="Martin F.M."/>
        </authorList>
    </citation>
    <scope>NUCLEOTIDE SEQUENCE [LARGE SCALE GENOMIC DNA]</scope>
    <source>
        <strain evidence="3 4">Tbo3840</strain>
    </source>
</reference>
<accession>A0A2T6ZZU2</accession>
<dbReference type="Proteomes" id="UP000244722">
    <property type="component" value="Unassembled WGS sequence"/>
</dbReference>
<keyword evidence="4" id="KW-1185">Reference proteome</keyword>
<feature type="region of interest" description="Disordered" evidence="1">
    <location>
        <begin position="132"/>
        <end position="152"/>
    </location>
</feature>
<comment type="caution">
    <text evidence="3">The sequence shown here is derived from an EMBL/GenBank/DDBJ whole genome shotgun (WGS) entry which is preliminary data.</text>
</comment>
<feature type="transmembrane region" description="Helical" evidence="2">
    <location>
        <begin position="37"/>
        <end position="65"/>
    </location>
</feature>
<keyword evidence="2" id="KW-1133">Transmembrane helix</keyword>